<dbReference type="Pfam" id="PF01491">
    <property type="entry name" value="Frataxin_Cyay"/>
    <property type="match status" value="1"/>
</dbReference>
<dbReference type="AlphaFoldDB" id="T0KZG1"/>
<dbReference type="InterPro" id="IPR036524">
    <property type="entry name" value="Frataxin/CyaY_sf"/>
</dbReference>
<dbReference type="EMBL" id="KE647255">
    <property type="protein sequence ID" value="EQB60682.1"/>
    <property type="molecule type" value="Genomic_DNA"/>
</dbReference>
<reference evidence="4 5" key="1">
    <citation type="journal article" date="2013" name="BMC Genomics">
        <title>Genome sequencing and comparative genomics of honey bee microsporidia, Nosema apis reveal novel insights into host-parasite interactions.</title>
        <authorList>
            <person name="Chen Yp."/>
            <person name="Pettis J.S."/>
            <person name="Zhao Y."/>
            <person name="Liu X."/>
            <person name="Tallon L.J."/>
            <person name="Sadzewicz L.D."/>
            <person name="Li R."/>
            <person name="Zheng H."/>
            <person name="Huang S."/>
            <person name="Zhang X."/>
            <person name="Hamilton M.C."/>
            <person name="Pernal S.F."/>
            <person name="Melathopoulos A.P."/>
            <person name="Yan X."/>
            <person name="Evans J.D."/>
        </authorList>
    </citation>
    <scope>NUCLEOTIDE SEQUENCE [LARGE SCALE GENOMIC DNA]</scope>
    <source>
        <strain evidence="4 5">BRL 01</strain>
    </source>
</reference>
<name>T0KZG1_9MICR</name>
<evidence type="ECO:0000313" key="5">
    <source>
        <dbReference type="Proteomes" id="UP000053780"/>
    </source>
</evidence>
<keyword evidence="3" id="KW-0408">Iron</keyword>
<keyword evidence="5" id="KW-1185">Reference proteome</keyword>
<dbReference type="SMART" id="SM01219">
    <property type="entry name" value="Frataxin_Cyay"/>
    <property type="match status" value="1"/>
</dbReference>
<dbReference type="Gene3D" id="3.30.920.10">
    <property type="entry name" value="Frataxin/CyaY"/>
    <property type="match status" value="1"/>
</dbReference>
<evidence type="ECO:0000313" key="4">
    <source>
        <dbReference type="EMBL" id="EQB60682.1"/>
    </source>
</evidence>
<dbReference type="GO" id="GO:0006826">
    <property type="term" value="P:iron ion transport"/>
    <property type="evidence" value="ECO:0007669"/>
    <property type="project" value="UniProtKB-KW"/>
</dbReference>
<dbReference type="GO" id="GO:0008199">
    <property type="term" value="F:ferric iron binding"/>
    <property type="evidence" value="ECO:0007669"/>
    <property type="project" value="InterPro"/>
</dbReference>
<dbReference type="GO" id="GO:0034986">
    <property type="term" value="F:iron chaperone activity"/>
    <property type="evidence" value="ECO:0007669"/>
    <property type="project" value="TreeGrafter"/>
</dbReference>
<dbReference type="PANTHER" id="PTHR16821:SF2">
    <property type="entry name" value="FRATAXIN, MITOCHONDRIAL"/>
    <property type="match status" value="1"/>
</dbReference>
<dbReference type="InterPro" id="IPR002908">
    <property type="entry name" value="Frataxin/CyaY"/>
</dbReference>
<accession>T0KZG1</accession>
<evidence type="ECO:0000256" key="3">
    <source>
        <dbReference type="ARBA" id="ARBA00023004"/>
    </source>
</evidence>
<evidence type="ECO:0000256" key="2">
    <source>
        <dbReference type="ARBA" id="ARBA00022496"/>
    </source>
</evidence>
<dbReference type="VEuPathDB" id="MicrosporidiaDB:NAPIS_ORF01749"/>
<organism evidence="4 5">
    <name type="scientific">Vairimorpha apis BRL 01</name>
    <dbReference type="NCBI Taxonomy" id="1037528"/>
    <lineage>
        <taxon>Eukaryota</taxon>
        <taxon>Fungi</taxon>
        <taxon>Fungi incertae sedis</taxon>
        <taxon>Microsporidia</taxon>
        <taxon>Nosematidae</taxon>
        <taxon>Vairimorpha</taxon>
    </lineage>
</organism>
<dbReference type="Proteomes" id="UP000053780">
    <property type="component" value="Unassembled WGS sequence"/>
</dbReference>
<keyword evidence="2" id="KW-0813">Transport</keyword>
<protein>
    <submittedName>
        <fullName evidence="4">Frataxin</fullName>
    </submittedName>
</protein>
<dbReference type="OrthoDB" id="1897642at2759"/>
<dbReference type="SUPFAM" id="SSF55387">
    <property type="entry name" value="Frataxin/Nqo15-like"/>
    <property type="match status" value="1"/>
</dbReference>
<dbReference type="PANTHER" id="PTHR16821">
    <property type="entry name" value="FRATAXIN"/>
    <property type="match status" value="1"/>
</dbReference>
<dbReference type="GO" id="GO:0006879">
    <property type="term" value="P:intracellular iron ion homeostasis"/>
    <property type="evidence" value="ECO:0007669"/>
    <property type="project" value="TreeGrafter"/>
</dbReference>
<dbReference type="GO" id="GO:0008198">
    <property type="term" value="F:ferrous iron binding"/>
    <property type="evidence" value="ECO:0007669"/>
    <property type="project" value="TreeGrafter"/>
</dbReference>
<gene>
    <name evidence="4" type="ORF">NAPIS_ORF01749</name>
</gene>
<keyword evidence="2" id="KW-0410">Iron transport</keyword>
<dbReference type="GO" id="GO:0005739">
    <property type="term" value="C:mitochondrion"/>
    <property type="evidence" value="ECO:0007669"/>
    <property type="project" value="TreeGrafter"/>
</dbReference>
<proteinExistence type="inferred from homology"/>
<dbReference type="GO" id="GO:0004322">
    <property type="term" value="F:ferroxidase activity"/>
    <property type="evidence" value="ECO:0007669"/>
    <property type="project" value="TreeGrafter"/>
</dbReference>
<dbReference type="GO" id="GO:0051537">
    <property type="term" value="F:2 iron, 2 sulfur cluster binding"/>
    <property type="evidence" value="ECO:0007669"/>
    <property type="project" value="TreeGrafter"/>
</dbReference>
<dbReference type="GO" id="GO:0016226">
    <property type="term" value="P:iron-sulfur cluster assembly"/>
    <property type="evidence" value="ECO:0007669"/>
    <property type="project" value="InterPro"/>
</dbReference>
<comment type="similarity">
    <text evidence="1">Belongs to the frataxin family.</text>
</comment>
<dbReference type="PROSITE" id="PS50810">
    <property type="entry name" value="FRATAXIN_2"/>
    <property type="match status" value="1"/>
</dbReference>
<evidence type="ECO:0000256" key="1">
    <source>
        <dbReference type="ARBA" id="ARBA00008183"/>
    </source>
</evidence>
<keyword evidence="2" id="KW-0406">Ion transport</keyword>
<dbReference type="HOGENOM" id="CLU_080880_4_2_1"/>
<sequence>MYNPNKYNFNKMIEKGFNTIINMMEKFTDNVSESESSLGFNVEKVGDYLFNRQSASNQLWASSPITGPSRFNIENNKWIHYKTKIPLNKFLENEIEKINDYNTKKNFLNINDLKR</sequence>